<reference evidence="1" key="1">
    <citation type="submission" date="2018-12" db="EMBL/GenBank/DDBJ databases">
        <title>Novel natural products biosynthetic potential of the class Ktedonobacteria.</title>
        <authorList>
            <person name="Zheng Y."/>
            <person name="Saitou A."/>
            <person name="Wang C.M."/>
            <person name="Toyoda A."/>
            <person name="Minakuchi Y."/>
            <person name="Sekiguchi Y."/>
            <person name="Ueda K."/>
            <person name="Takano H."/>
            <person name="Sakai Y."/>
            <person name="Yokota A."/>
            <person name="Yabe S."/>
        </authorList>
    </citation>
    <scope>NUCLEOTIDE SEQUENCE</scope>
    <source>
        <strain evidence="1">COM3</strain>
    </source>
</reference>
<evidence type="ECO:0000313" key="1">
    <source>
        <dbReference type="EMBL" id="BBH89537.1"/>
    </source>
</evidence>
<name>A0A455SMD7_9CHLR</name>
<dbReference type="AlphaFoldDB" id="A0A455SMD7"/>
<sequence>MVRQCAWCLRLIDSEGERVSHLPLPKLYKASHGICGVCGALWLEQIMEPDKAEAYQRTTAHRVPTYKQSQTDYADAFQPWPSATQTTPSETAAHLALELQQREQDTGEIPMFTCKPPLHT</sequence>
<organism evidence="1">
    <name type="scientific">Thermosporothrix sp. COM3</name>
    <dbReference type="NCBI Taxonomy" id="2490863"/>
    <lineage>
        <taxon>Bacteria</taxon>
        <taxon>Bacillati</taxon>
        <taxon>Chloroflexota</taxon>
        <taxon>Ktedonobacteria</taxon>
        <taxon>Ktedonobacterales</taxon>
        <taxon>Thermosporotrichaceae</taxon>
        <taxon>Thermosporothrix</taxon>
    </lineage>
</organism>
<proteinExistence type="predicted"/>
<gene>
    <name evidence="1" type="ORF">KTC_42880</name>
</gene>
<accession>A0A455SMD7</accession>
<dbReference type="EMBL" id="AP019376">
    <property type="protein sequence ID" value="BBH89537.1"/>
    <property type="molecule type" value="Genomic_DNA"/>
</dbReference>
<protein>
    <submittedName>
        <fullName evidence="1">Uncharacterized protein</fullName>
    </submittedName>
</protein>